<evidence type="ECO:0000256" key="4">
    <source>
        <dbReference type="ARBA" id="ARBA00023136"/>
    </source>
</evidence>
<dbReference type="PANTHER" id="PTHR43879:SF1">
    <property type="entry name" value="GLUCOSE IMPORT SYSTEM PERMEASE PROTEIN GLCU"/>
    <property type="match status" value="1"/>
</dbReference>
<dbReference type="InterPro" id="IPR035906">
    <property type="entry name" value="MetI-like_sf"/>
</dbReference>
<feature type="transmembrane region" description="Helical" evidence="5">
    <location>
        <begin position="100"/>
        <end position="119"/>
    </location>
</feature>
<dbReference type="Pfam" id="PF00528">
    <property type="entry name" value="BPD_transp_1"/>
    <property type="match status" value="1"/>
</dbReference>
<evidence type="ECO:0000256" key="1">
    <source>
        <dbReference type="ARBA" id="ARBA00004651"/>
    </source>
</evidence>
<organism evidence="7 8">
    <name type="scientific">Thiothrix eikelboomii</name>
    <dbReference type="NCBI Taxonomy" id="92487"/>
    <lineage>
        <taxon>Bacteria</taxon>
        <taxon>Pseudomonadati</taxon>
        <taxon>Pseudomonadota</taxon>
        <taxon>Gammaproteobacteria</taxon>
        <taxon>Thiotrichales</taxon>
        <taxon>Thiotrichaceae</taxon>
        <taxon>Thiothrix</taxon>
    </lineage>
</organism>
<gene>
    <name evidence="7" type="ORF">SAMN02745130_02320</name>
</gene>
<keyword evidence="4 5" id="KW-0472">Membrane</keyword>
<proteinExistence type="inferred from homology"/>
<keyword evidence="8" id="KW-1185">Reference proteome</keyword>
<sequence length="303" mass="33393">MTNANVVTANLDARATKSRQRQRIANRVLVYAVLVFFAILFLAPVYTMFLTALKTMPEIQQGNLFALPQNPSFQAFGHVWSEACISVRCTGLRGNVLNSFLMVIPAVLISVSLGALNGYVLTKWRFKYDNLIFGIILFGSFIPFQIVLIPMAFTLGKLHLAGSISGLVLVHVVYGLAFTTLFFRNYFVTVPDDIIKAAKVDGAGFWMTFYRILLPISWPIIMVAVIWQFTGIWNDFLFGVAFTGGENQPLTVALNNLVNTTTGTKAYNQDMAAAMIAAIPTLVVYVFAGKFFVRGLMAGSVKG</sequence>
<reference evidence="7 8" key="1">
    <citation type="submission" date="2017-02" db="EMBL/GenBank/DDBJ databases">
        <authorList>
            <person name="Peterson S.W."/>
        </authorList>
    </citation>
    <scope>NUCLEOTIDE SEQUENCE [LARGE SCALE GENOMIC DNA]</scope>
    <source>
        <strain evidence="7 8">ATCC 49788</strain>
    </source>
</reference>
<evidence type="ECO:0000256" key="2">
    <source>
        <dbReference type="ARBA" id="ARBA00022692"/>
    </source>
</evidence>
<evidence type="ECO:0000259" key="6">
    <source>
        <dbReference type="PROSITE" id="PS50928"/>
    </source>
</evidence>
<dbReference type="PANTHER" id="PTHR43879">
    <property type="entry name" value="ABC TRANSPORTER PERMEASE PROTEIN"/>
    <property type="match status" value="1"/>
</dbReference>
<dbReference type="Proteomes" id="UP000190460">
    <property type="component" value="Unassembled WGS sequence"/>
</dbReference>
<dbReference type="GO" id="GO:0055085">
    <property type="term" value="P:transmembrane transport"/>
    <property type="evidence" value="ECO:0007669"/>
    <property type="project" value="InterPro"/>
</dbReference>
<comment type="subcellular location">
    <subcellularLocation>
        <location evidence="1 5">Cell membrane</location>
        <topology evidence="1 5">Multi-pass membrane protein</topology>
    </subcellularLocation>
</comment>
<dbReference type="GO" id="GO:0005886">
    <property type="term" value="C:plasma membrane"/>
    <property type="evidence" value="ECO:0007669"/>
    <property type="project" value="UniProtKB-SubCell"/>
</dbReference>
<dbReference type="OrthoDB" id="369039at2"/>
<feature type="transmembrane region" description="Helical" evidence="5">
    <location>
        <begin position="131"/>
        <end position="152"/>
    </location>
</feature>
<dbReference type="STRING" id="92487.SAMN02745130_02320"/>
<name>A0A1T4X052_9GAMM</name>
<dbReference type="PROSITE" id="PS50928">
    <property type="entry name" value="ABC_TM1"/>
    <property type="match status" value="1"/>
</dbReference>
<accession>A0A1T4X052</accession>
<dbReference type="EMBL" id="FUYB01000011">
    <property type="protein sequence ID" value="SKA82869.1"/>
    <property type="molecule type" value="Genomic_DNA"/>
</dbReference>
<comment type="similarity">
    <text evidence="5">Belongs to the binding-protein-dependent transport system permease family.</text>
</comment>
<dbReference type="Gene3D" id="1.10.3720.10">
    <property type="entry name" value="MetI-like"/>
    <property type="match status" value="1"/>
</dbReference>
<keyword evidence="3 5" id="KW-1133">Transmembrane helix</keyword>
<evidence type="ECO:0000313" key="8">
    <source>
        <dbReference type="Proteomes" id="UP000190460"/>
    </source>
</evidence>
<feature type="transmembrane region" description="Helical" evidence="5">
    <location>
        <begin position="164"/>
        <end position="187"/>
    </location>
</feature>
<keyword evidence="5" id="KW-0813">Transport</keyword>
<protein>
    <submittedName>
        <fullName evidence="7">Carbohydrate ABC transporter membrane protein 2, CUT1 family (TC 3.A.1.1.-)</fullName>
    </submittedName>
</protein>
<keyword evidence="2 5" id="KW-0812">Transmembrane</keyword>
<evidence type="ECO:0000256" key="5">
    <source>
        <dbReference type="RuleBase" id="RU363032"/>
    </source>
</evidence>
<dbReference type="AlphaFoldDB" id="A0A1T4X052"/>
<feature type="domain" description="ABC transmembrane type-1" evidence="6">
    <location>
        <begin position="96"/>
        <end position="288"/>
    </location>
</feature>
<dbReference type="SUPFAM" id="SSF161098">
    <property type="entry name" value="MetI-like"/>
    <property type="match status" value="1"/>
</dbReference>
<feature type="transmembrane region" description="Helical" evidence="5">
    <location>
        <begin position="271"/>
        <end position="293"/>
    </location>
</feature>
<dbReference type="InterPro" id="IPR000515">
    <property type="entry name" value="MetI-like"/>
</dbReference>
<feature type="transmembrane region" description="Helical" evidence="5">
    <location>
        <begin position="208"/>
        <end position="229"/>
    </location>
</feature>
<dbReference type="CDD" id="cd06261">
    <property type="entry name" value="TM_PBP2"/>
    <property type="match status" value="1"/>
</dbReference>
<evidence type="ECO:0000256" key="3">
    <source>
        <dbReference type="ARBA" id="ARBA00022989"/>
    </source>
</evidence>
<feature type="transmembrane region" description="Helical" evidence="5">
    <location>
        <begin position="28"/>
        <end position="49"/>
    </location>
</feature>
<dbReference type="RefSeq" id="WP_078922794.1">
    <property type="nucleotide sequence ID" value="NZ_FUYB01000011.1"/>
</dbReference>
<evidence type="ECO:0000313" key="7">
    <source>
        <dbReference type="EMBL" id="SKA82869.1"/>
    </source>
</evidence>